<organism evidence="16 17">
    <name type="scientific">Plectosphaerella plurivora</name>
    <dbReference type="NCBI Taxonomy" id="936078"/>
    <lineage>
        <taxon>Eukaryota</taxon>
        <taxon>Fungi</taxon>
        <taxon>Dikarya</taxon>
        <taxon>Ascomycota</taxon>
        <taxon>Pezizomycotina</taxon>
        <taxon>Sordariomycetes</taxon>
        <taxon>Hypocreomycetidae</taxon>
        <taxon>Glomerellales</taxon>
        <taxon>Plectosphaerellaceae</taxon>
        <taxon>Plectosphaerella</taxon>
    </lineage>
</organism>
<keyword evidence="14" id="KW-0675">Receptor</keyword>
<keyword evidence="2" id="KW-0716">Sensory transduction</keyword>
<evidence type="ECO:0000256" key="3">
    <source>
        <dbReference type="ARBA" id="ARBA00022630"/>
    </source>
</evidence>
<evidence type="ECO:0000256" key="13">
    <source>
        <dbReference type="ARBA" id="ARBA00023163"/>
    </source>
</evidence>
<dbReference type="GO" id="GO:0008270">
    <property type="term" value="F:zinc ion binding"/>
    <property type="evidence" value="ECO:0007669"/>
    <property type="project" value="UniProtKB-KW"/>
</dbReference>
<evidence type="ECO:0000256" key="12">
    <source>
        <dbReference type="ARBA" id="ARBA00023159"/>
    </source>
</evidence>
<proteinExistence type="predicted"/>
<evidence type="ECO:0000256" key="9">
    <source>
        <dbReference type="ARBA" id="ARBA00022991"/>
    </source>
</evidence>
<name>A0A9P9A7K8_9PEZI</name>
<dbReference type="GO" id="GO:0005634">
    <property type="term" value="C:nucleus"/>
    <property type="evidence" value="ECO:0007669"/>
    <property type="project" value="TreeGrafter"/>
</dbReference>
<comment type="caution">
    <text evidence="16">The sequence shown here is derived from an EMBL/GenBank/DDBJ whole genome shotgun (WGS) entry which is preliminary data.</text>
</comment>
<keyword evidence="12" id="KW-0010">Activator</keyword>
<dbReference type="EMBL" id="JAGSXJ010000021">
    <property type="protein sequence ID" value="KAH6678856.1"/>
    <property type="molecule type" value="Genomic_DNA"/>
</dbReference>
<dbReference type="PROSITE" id="PS50112">
    <property type="entry name" value="PAS"/>
    <property type="match status" value="1"/>
</dbReference>
<dbReference type="Pfam" id="PF13426">
    <property type="entry name" value="PAS_9"/>
    <property type="match status" value="1"/>
</dbReference>
<keyword evidence="8" id="KW-0862">Zinc</keyword>
<evidence type="ECO:0000313" key="16">
    <source>
        <dbReference type="EMBL" id="KAH6678856.1"/>
    </source>
</evidence>
<dbReference type="NCBIfam" id="TIGR00229">
    <property type="entry name" value="sensory_box"/>
    <property type="match status" value="1"/>
</dbReference>
<dbReference type="OrthoDB" id="447251at2759"/>
<keyword evidence="5" id="KW-0479">Metal-binding</keyword>
<evidence type="ECO:0000256" key="14">
    <source>
        <dbReference type="ARBA" id="ARBA00023170"/>
    </source>
</evidence>
<evidence type="ECO:0000259" key="15">
    <source>
        <dbReference type="PROSITE" id="PS50112"/>
    </source>
</evidence>
<dbReference type="Proteomes" id="UP000770015">
    <property type="component" value="Unassembled WGS sequence"/>
</dbReference>
<dbReference type="PANTHER" id="PTHR47429">
    <property type="entry name" value="PROTEIN TWIN LOV 1"/>
    <property type="match status" value="1"/>
</dbReference>
<evidence type="ECO:0000256" key="11">
    <source>
        <dbReference type="ARBA" id="ARBA00023125"/>
    </source>
</evidence>
<evidence type="ECO:0000256" key="1">
    <source>
        <dbReference type="ARBA" id="ARBA00022543"/>
    </source>
</evidence>
<sequence>MNPWESCALEYQFSDEITEDQAGGAASWRRPTQNADPVMYPGLYCPSGFDMMSILLRVATRPHPKVELGAIDCSVALLLCDLQQPDTPIVYASDAFVMLTGYSSAEIMGKNCRFLQAPGGKVKPKSSRKYVDDKTVRKMRHAVRDNEEVQMEVVNFRKDGSSFTNLLTMIPVQWDSQDYRYSVGFQVEA</sequence>
<gene>
    <name evidence="16" type="ORF">F5X68DRAFT_193240</name>
</gene>
<dbReference type="InterPro" id="IPR000014">
    <property type="entry name" value="PAS"/>
</dbReference>
<accession>A0A9P9A7K8</accession>
<keyword evidence="10" id="KW-0805">Transcription regulation</keyword>
<keyword evidence="13" id="KW-0804">Transcription</keyword>
<keyword evidence="11" id="KW-0238">DNA-binding</keyword>
<dbReference type="CDD" id="cd00130">
    <property type="entry name" value="PAS"/>
    <property type="match status" value="1"/>
</dbReference>
<dbReference type="GO" id="GO:0003677">
    <property type="term" value="F:DNA binding"/>
    <property type="evidence" value="ECO:0007669"/>
    <property type="project" value="UniProtKB-KW"/>
</dbReference>
<dbReference type="AlphaFoldDB" id="A0A9P9A7K8"/>
<evidence type="ECO:0000256" key="5">
    <source>
        <dbReference type="ARBA" id="ARBA00022723"/>
    </source>
</evidence>
<dbReference type="SUPFAM" id="SSF55785">
    <property type="entry name" value="PYP-like sensor domain (PAS domain)"/>
    <property type="match status" value="1"/>
</dbReference>
<protein>
    <submittedName>
        <fullName evidence="16">Vivid PAS protein VVD</fullName>
    </submittedName>
</protein>
<keyword evidence="1" id="KW-0600">Photoreceptor protein</keyword>
<evidence type="ECO:0000256" key="2">
    <source>
        <dbReference type="ARBA" id="ARBA00022606"/>
    </source>
</evidence>
<dbReference type="InterPro" id="IPR035965">
    <property type="entry name" value="PAS-like_dom_sf"/>
</dbReference>
<keyword evidence="7" id="KW-0863">Zinc-finger</keyword>
<evidence type="ECO:0000256" key="7">
    <source>
        <dbReference type="ARBA" id="ARBA00022771"/>
    </source>
</evidence>
<evidence type="ECO:0000313" key="17">
    <source>
        <dbReference type="Proteomes" id="UP000770015"/>
    </source>
</evidence>
<reference evidence="16" key="1">
    <citation type="journal article" date="2021" name="Nat. Commun.">
        <title>Genetic determinants of endophytism in the Arabidopsis root mycobiome.</title>
        <authorList>
            <person name="Mesny F."/>
            <person name="Miyauchi S."/>
            <person name="Thiergart T."/>
            <person name="Pickel B."/>
            <person name="Atanasova L."/>
            <person name="Karlsson M."/>
            <person name="Huettel B."/>
            <person name="Barry K.W."/>
            <person name="Haridas S."/>
            <person name="Chen C."/>
            <person name="Bauer D."/>
            <person name="Andreopoulos W."/>
            <person name="Pangilinan J."/>
            <person name="LaButti K."/>
            <person name="Riley R."/>
            <person name="Lipzen A."/>
            <person name="Clum A."/>
            <person name="Drula E."/>
            <person name="Henrissat B."/>
            <person name="Kohler A."/>
            <person name="Grigoriev I.V."/>
            <person name="Martin F.M."/>
            <person name="Hacquard S."/>
        </authorList>
    </citation>
    <scope>NUCLEOTIDE SEQUENCE</scope>
    <source>
        <strain evidence="16">MPI-SDFR-AT-0117</strain>
    </source>
</reference>
<keyword evidence="17" id="KW-1185">Reference proteome</keyword>
<evidence type="ECO:0000256" key="4">
    <source>
        <dbReference type="ARBA" id="ARBA00022643"/>
    </source>
</evidence>
<dbReference type="Gene3D" id="3.30.450.20">
    <property type="entry name" value="PAS domain"/>
    <property type="match status" value="1"/>
</dbReference>
<keyword evidence="4" id="KW-0288">FMN</keyword>
<dbReference type="FunFam" id="3.30.450.20:FF:000064">
    <property type="entry name" value="Vivid PAS protein VVD"/>
    <property type="match status" value="1"/>
</dbReference>
<keyword evidence="6" id="KW-0677">Repeat</keyword>
<dbReference type="PANTHER" id="PTHR47429:SF7">
    <property type="entry name" value="GATA-FACTOR"/>
    <property type="match status" value="1"/>
</dbReference>
<evidence type="ECO:0000256" key="8">
    <source>
        <dbReference type="ARBA" id="ARBA00022833"/>
    </source>
</evidence>
<evidence type="ECO:0000256" key="10">
    <source>
        <dbReference type="ARBA" id="ARBA00023015"/>
    </source>
</evidence>
<keyword evidence="9" id="KW-0157">Chromophore</keyword>
<keyword evidence="3" id="KW-0285">Flavoprotein</keyword>
<feature type="domain" description="PAS" evidence="15">
    <location>
        <begin position="89"/>
        <end position="111"/>
    </location>
</feature>
<dbReference type="GO" id="GO:0009881">
    <property type="term" value="F:photoreceptor activity"/>
    <property type="evidence" value="ECO:0007669"/>
    <property type="project" value="UniProtKB-KW"/>
</dbReference>
<evidence type="ECO:0000256" key="6">
    <source>
        <dbReference type="ARBA" id="ARBA00022737"/>
    </source>
</evidence>